<dbReference type="AlphaFoldDB" id="A0AAF3E8C3"/>
<evidence type="ECO:0000313" key="3">
    <source>
        <dbReference type="WBParaSite" id="MBELARI_LOCUS1017"/>
    </source>
</evidence>
<accession>A0AAF3E8C3</accession>
<reference evidence="3" key="1">
    <citation type="submission" date="2024-02" db="UniProtKB">
        <authorList>
            <consortium name="WormBaseParasite"/>
        </authorList>
    </citation>
    <scope>IDENTIFICATION</scope>
</reference>
<feature type="region of interest" description="Disordered" evidence="1">
    <location>
        <begin position="183"/>
        <end position="206"/>
    </location>
</feature>
<proteinExistence type="predicted"/>
<feature type="region of interest" description="Disordered" evidence="1">
    <location>
        <begin position="1"/>
        <end position="22"/>
    </location>
</feature>
<dbReference type="Proteomes" id="UP000887575">
    <property type="component" value="Unassembled WGS sequence"/>
</dbReference>
<organism evidence="2 3">
    <name type="scientific">Mesorhabditis belari</name>
    <dbReference type="NCBI Taxonomy" id="2138241"/>
    <lineage>
        <taxon>Eukaryota</taxon>
        <taxon>Metazoa</taxon>
        <taxon>Ecdysozoa</taxon>
        <taxon>Nematoda</taxon>
        <taxon>Chromadorea</taxon>
        <taxon>Rhabditida</taxon>
        <taxon>Rhabditina</taxon>
        <taxon>Rhabditomorpha</taxon>
        <taxon>Rhabditoidea</taxon>
        <taxon>Rhabditidae</taxon>
        <taxon>Mesorhabditinae</taxon>
        <taxon>Mesorhabditis</taxon>
    </lineage>
</organism>
<keyword evidence="2" id="KW-1185">Reference proteome</keyword>
<evidence type="ECO:0000313" key="2">
    <source>
        <dbReference type="Proteomes" id="UP000887575"/>
    </source>
</evidence>
<dbReference type="WBParaSite" id="MBELARI_LOCUS1017">
    <property type="protein sequence ID" value="MBELARI_LOCUS1017"/>
    <property type="gene ID" value="MBELARI_LOCUS1017"/>
</dbReference>
<protein>
    <submittedName>
        <fullName evidence="3">Uncharacterized protein</fullName>
    </submittedName>
</protein>
<evidence type="ECO:0000256" key="1">
    <source>
        <dbReference type="SAM" id="MobiDB-lite"/>
    </source>
</evidence>
<feature type="compositionally biased region" description="Basic residues" evidence="1">
    <location>
        <begin position="1"/>
        <end position="10"/>
    </location>
</feature>
<sequence>MSENRKKHSISRAAPIAEKENNVPIGYQQTNKIMAQQIRQLKLEENFRLSERLHALEAATENERVEMILNERIKKKNLASWLKSLNRYWDMKEPFDPDATPKAEQPSSSTAKSIKKLAPETLKVVPRSVKRKAAVELETPRLAAGRTNEQLLPPETPLDFPNPFIETDTVRRRRQATLRVPTYALPALNTKMRRPDKADEPNPYTS</sequence>
<name>A0AAF3E8C3_9BILA</name>